<keyword evidence="1" id="KW-0175">Coiled coil</keyword>
<protein>
    <submittedName>
        <fullName evidence="2">Uncharacterized protein</fullName>
    </submittedName>
</protein>
<keyword evidence="3" id="KW-1185">Reference proteome</keyword>
<evidence type="ECO:0000256" key="1">
    <source>
        <dbReference type="SAM" id="Coils"/>
    </source>
</evidence>
<gene>
    <name evidence="2" type="ORF">E6O51_04725</name>
</gene>
<feature type="coiled-coil region" evidence="1">
    <location>
        <begin position="8"/>
        <end position="35"/>
    </location>
</feature>
<comment type="caution">
    <text evidence="2">The sequence shown here is derived from an EMBL/GenBank/DDBJ whole genome shotgun (WGS) entry which is preliminary data.</text>
</comment>
<reference evidence="2 3" key="1">
    <citation type="submission" date="2019-04" db="EMBL/GenBank/DDBJ databases">
        <title>Azoarcus rhizosphaerae sp. nov. isolated from rhizosphere of Ficus religiosa.</title>
        <authorList>
            <person name="Lin S.-Y."/>
            <person name="Hameed A."/>
            <person name="Hsu Y.-H."/>
            <person name="Young C.-C."/>
        </authorList>
    </citation>
    <scope>NUCLEOTIDE SEQUENCE [LARGE SCALE GENOMIC DNA]</scope>
    <source>
        <strain evidence="2 3">CC-YHH848</strain>
    </source>
</reference>
<proteinExistence type="predicted"/>
<dbReference type="Proteomes" id="UP000307956">
    <property type="component" value="Unassembled WGS sequence"/>
</dbReference>
<evidence type="ECO:0000313" key="2">
    <source>
        <dbReference type="EMBL" id="THF63372.1"/>
    </source>
</evidence>
<dbReference type="RefSeq" id="WP_136383823.1">
    <property type="nucleotide sequence ID" value="NZ_SSOD01000003.1"/>
</dbReference>
<dbReference type="AlphaFoldDB" id="A0A4S4AXP3"/>
<sequence>MSARYDEVERLRAENRALHARIARLEEALQRSAEDIGVLRAGHRLLQRSMGILLSGPAARAAARTPSPAWTEISMPAAGYAAGAAVRAHRDLRCQGN</sequence>
<dbReference type="EMBL" id="SSOD01000003">
    <property type="protein sequence ID" value="THF63372.1"/>
    <property type="molecule type" value="Genomic_DNA"/>
</dbReference>
<organism evidence="2 3">
    <name type="scientific">Pseudothauera rhizosphaerae</name>
    <dbReference type="NCBI Taxonomy" id="2565932"/>
    <lineage>
        <taxon>Bacteria</taxon>
        <taxon>Pseudomonadati</taxon>
        <taxon>Pseudomonadota</taxon>
        <taxon>Betaproteobacteria</taxon>
        <taxon>Rhodocyclales</taxon>
        <taxon>Zoogloeaceae</taxon>
        <taxon>Pseudothauera</taxon>
    </lineage>
</organism>
<evidence type="ECO:0000313" key="3">
    <source>
        <dbReference type="Proteomes" id="UP000307956"/>
    </source>
</evidence>
<name>A0A4S4AXP3_9RHOO</name>
<accession>A0A4S4AXP3</accession>